<keyword evidence="1" id="KW-0175">Coiled coil</keyword>
<gene>
    <name evidence="4" type="ORF">RJ641_014004</name>
</gene>
<feature type="domain" description="DUF632" evidence="3">
    <location>
        <begin position="216"/>
        <end position="368"/>
    </location>
</feature>
<feature type="region of interest" description="Disordered" evidence="2">
    <location>
        <begin position="167"/>
        <end position="191"/>
    </location>
</feature>
<keyword evidence="5" id="KW-1185">Reference proteome</keyword>
<accession>A0AAN8W5I6</accession>
<dbReference type="AlphaFoldDB" id="A0AAN8W5I6"/>
<reference evidence="4 5" key="1">
    <citation type="submission" date="2023-12" db="EMBL/GenBank/DDBJ databases">
        <title>A high-quality genome assembly for Dillenia turbinata (Dilleniales).</title>
        <authorList>
            <person name="Chanderbali A."/>
        </authorList>
    </citation>
    <scope>NUCLEOTIDE SEQUENCE [LARGE SCALE GENOMIC DNA]</scope>
    <source>
        <strain evidence="4">LSX21</strain>
        <tissue evidence="4">Leaf</tissue>
    </source>
</reference>
<feature type="region of interest" description="Disordered" evidence="2">
    <location>
        <begin position="72"/>
        <end position="95"/>
    </location>
</feature>
<dbReference type="InterPro" id="IPR006867">
    <property type="entry name" value="DUF632"/>
</dbReference>
<protein>
    <recommendedName>
        <fullName evidence="3">DUF632 domain-containing protein</fullName>
    </recommendedName>
</protein>
<feature type="coiled-coil region" evidence="1">
    <location>
        <begin position="358"/>
        <end position="420"/>
    </location>
</feature>
<evidence type="ECO:0000256" key="2">
    <source>
        <dbReference type="SAM" id="MobiDB-lite"/>
    </source>
</evidence>
<organism evidence="4 5">
    <name type="scientific">Dillenia turbinata</name>
    <dbReference type="NCBI Taxonomy" id="194707"/>
    <lineage>
        <taxon>Eukaryota</taxon>
        <taxon>Viridiplantae</taxon>
        <taxon>Streptophyta</taxon>
        <taxon>Embryophyta</taxon>
        <taxon>Tracheophyta</taxon>
        <taxon>Spermatophyta</taxon>
        <taxon>Magnoliopsida</taxon>
        <taxon>eudicotyledons</taxon>
        <taxon>Gunneridae</taxon>
        <taxon>Pentapetalae</taxon>
        <taxon>Dilleniales</taxon>
        <taxon>Dilleniaceae</taxon>
        <taxon>Dillenia</taxon>
    </lineage>
</organism>
<dbReference type="PANTHER" id="PTHR21450">
    <property type="entry name" value="PROTEIN ALTERED PHOSPHATE STARVATION RESPONSE 1"/>
    <property type="match status" value="1"/>
</dbReference>
<proteinExistence type="predicted"/>
<evidence type="ECO:0000313" key="4">
    <source>
        <dbReference type="EMBL" id="KAK6946460.1"/>
    </source>
</evidence>
<feature type="coiled-coil region" evidence="1">
    <location>
        <begin position="193"/>
        <end position="220"/>
    </location>
</feature>
<evidence type="ECO:0000259" key="3">
    <source>
        <dbReference type="Pfam" id="PF04782"/>
    </source>
</evidence>
<comment type="caution">
    <text evidence="4">The sequence shown here is derived from an EMBL/GenBank/DDBJ whole genome shotgun (WGS) entry which is preliminary data.</text>
</comment>
<dbReference type="PANTHER" id="PTHR21450:SF17">
    <property type="entry name" value="OS09G0542500 PROTEIN"/>
    <property type="match status" value="1"/>
</dbReference>
<dbReference type="Proteomes" id="UP001370490">
    <property type="component" value="Unassembled WGS sequence"/>
</dbReference>
<evidence type="ECO:0000313" key="5">
    <source>
        <dbReference type="Proteomes" id="UP001370490"/>
    </source>
</evidence>
<sequence>MWCGVSTKQIIASSIRIKESEDPLKIAIKSWNLLSQAHENFCQDLYRMAKSIDHFVFVNSSKEETRMEAEEAATSNASMGTLSAPPGGIEGGKKGNVVGTREWKEALKEIKRHFELVYCAVATSNLSKMLEISEESLKSGHRKIDEKYGELKKSIITQQISPKLGSLKPRLGSLSSRTEHKTGAASDELGPTLSQTLSRLHEWDKKLKRQQEEFENARVASWDAEMEVSSRLADIFSDSMMTEINGELQTQIIDLIQSLHIMWKIMSKSHENQMKITENVTLNVWDNFELNATLKLLTELQVWQKRVVVYIAKQEALVKNLHAWLSNFQGHRANSPMLVEICDRWLSGMIMLPKVVSINALKESMKRLKDRQSKEGQQRKRVISLRKKVDGNKCQYKKKMESLSSKLNKEEAKRESFREETQRATSSELHHGFGLVFWNLTKLSKDCVKIYEQLLKFAQPTILNETNKF</sequence>
<dbReference type="Pfam" id="PF04782">
    <property type="entry name" value="DUF632"/>
    <property type="match status" value="1"/>
</dbReference>
<dbReference type="EMBL" id="JBAMMX010000002">
    <property type="protein sequence ID" value="KAK6946460.1"/>
    <property type="molecule type" value="Genomic_DNA"/>
</dbReference>
<name>A0AAN8W5I6_9MAGN</name>
<evidence type="ECO:0000256" key="1">
    <source>
        <dbReference type="SAM" id="Coils"/>
    </source>
</evidence>